<evidence type="ECO:0000313" key="2">
    <source>
        <dbReference type="Proteomes" id="UP000292362"/>
    </source>
</evidence>
<dbReference type="AlphaFoldDB" id="A0A4Q9L5K7"/>
<accession>A0A4Q9L5K7</accession>
<dbReference type="EMBL" id="PITJ01000400">
    <property type="protein sequence ID" value="TBU02873.1"/>
    <property type="molecule type" value="Genomic_DNA"/>
</dbReference>
<evidence type="ECO:0000313" key="1">
    <source>
        <dbReference type="EMBL" id="TBU02873.1"/>
    </source>
</evidence>
<sequence length="100" mass="11864">MHKAELFCKRILYITFVCKAEANVRRLKTLKDCITSNLCENLNEEHTNILLVTQAYVCYKKKEMTCYCSIYRLTQEFDFEAADFGMALRMYIPFIQIISR</sequence>
<name>A0A4Q9L5K7_9MICR</name>
<dbReference type="VEuPathDB" id="MicrosporidiaDB:CWI37_0400p0010"/>
<comment type="caution">
    <text evidence="1">The sequence shown here is derived from an EMBL/GenBank/DDBJ whole genome shotgun (WGS) entry which is preliminary data.</text>
</comment>
<proteinExistence type="predicted"/>
<organism evidence="1 2">
    <name type="scientific">Hamiltosporidium tvaerminnensis</name>
    <dbReference type="NCBI Taxonomy" id="1176355"/>
    <lineage>
        <taxon>Eukaryota</taxon>
        <taxon>Fungi</taxon>
        <taxon>Fungi incertae sedis</taxon>
        <taxon>Microsporidia</taxon>
        <taxon>Dubosqiidae</taxon>
        <taxon>Hamiltosporidium</taxon>
    </lineage>
</organism>
<gene>
    <name evidence="1" type="ORF">CWI37_0400p0010</name>
</gene>
<reference evidence="1 2" key="1">
    <citation type="submission" date="2017-12" db="EMBL/GenBank/DDBJ databases">
        <authorList>
            <person name="Pombert J.-F."/>
            <person name="Haag K.L."/>
            <person name="Ebert D."/>
        </authorList>
    </citation>
    <scope>NUCLEOTIDE SEQUENCE [LARGE SCALE GENOMIC DNA]</scope>
    <source>
        <strain evidence="1">FI-OER-3-3</strain>
    </source>
</reference>
<dbReference type="Proteomes" id="UP000292362">
    <property type="component" value="Unassembled WGS sequence"/>
</dbReference>
<protein>
    <submittedName>
        <fullName evidence="1">Uncharacterized protein</fullName>
    </submittedName>
</protein>